<comment type="subcellular location">
    <subcellularLocation>
        <location evidence="1">Cytoplasm</location>
    </subcellularLocation>
</comment>
<evidence type="ECO:0000313" key="19">
    <source>
        <dbReference type="Proteomes" id="UP000005286"/>
    </source>
</evidence>
<name>F0GXD0_9FIRM</name>
<evidence type="ECO:0000313" key="18">
    <source>
        <dbReference type="EMBL" id="EGC81544.1"/>
    </source>
</evidence>
<dbReference type="EMBL" id="AEXM01000030">
    <property type="protein sequence ID" value="EGC81544.1"/>
    <property type="molecule type" value="Genomic_DNA"/>
</dbReference>
<proteinExistence type="predicted"/>
<dbReference type="GO" id="GO:0005737">
    <property type="term" value="C:cytoplasm"/>
    <property type="evidence" value="ECO:0007669"/>
    <property type="project" value="UniProtKB-SubCell"/>
</dbReference>
<protein>
    <recommendedName>
        <fullName evidence="3">PTS system lactose-specific EIIA component</fullName>
    </recommendedName>
    <alternativeName>
        <fullName evidence="12">EIIA-Lac</fullName>
    </alternativeName>
    <alternativeName>
        <fullName evidence="14">EIII-Lac</fullName>
    </alternativeName>
    <alternativeName>
        <fullName evidence="13">Lactose-specific phosphotransferase enzyme IIA component</fullName>
    </alternativeName>
</protein>
<evidence type="ECO:0000256" key="4">
    <source>
        <dbReference type="ARBA" id="ARBA00022448"/>
    </source>
</evidence>
<evidence type="ECO:0000256" key="12">
    <source>
        <dbReference type="ARBA" id="ARBA00030293"/>
    </source>
</evidence>
<dbReference type="Gene3D" id="1.20.58.80">
    <property type="entry name" value="Phosphotransferase system, lactose/cellobiose-type IIA subunit"/>
    <property type="match status" value="1"/>
</dbReference>
<evidence type="ECO:0000256" key="16">
    <source>
        <dbReference type="PIRSR" id="PIRSR000699-2"/>
    </source>
</evidence>
<keyword evidence="4" id="KW-0813">Transport</keyword>
<evidence type="ECO:0000256" key="9">
    <source>
        <dbReference type="ARBA" id="ARBA00022683"/>
    </source>
</evidence>
<dbReference type="Proteomes" id="UP000005286">
    <property type="component" value="Unassembled WGS sequence"/>
</dbReference>
<dbReference type="GO" id="GO:0016740">
    <property type="term" value="F:transferase activity"/>
    <property type="evidence" value="ECO:0007669"/>
    <property type="project" value="UniProtKB-KW"/>
</dbReference>
<dbReference type="PIRSF" id="PIRSF000699">
    <property type="entry name" value="PTS_IILac_III"/>
    <property type="match status" value="1"/>
</dbReference>
<keyword evidence="6" id="KW-0597">Phosphoprotein</keyword>
<dbReference type="InterPro" id="IPR036542">
    <property type="entry name" value="PTS_IIA_lac/cel_sf"/>
</dbReference>
<evidence type="ECO:0000256" key="2">
    <source>
        <dbReference type="ARBA" id="ARBA00011233"/>
    </source>
</evidence>
<organism evidence="18 19">
    <name type="scientific">Anaerococcus prevotii ACS-065-V-Col13</name>
    <dbReference type="NCBI Taxonomy" id="879305"/>
    <lineage>
        <taxon>Bacteria</taxon>
        <taxon>Bacillati</taxon>
        <taxon>Bacillota</taxon>
        <taxon>Tissierellia</taxon>
        <taxon>Tissierellales</taxon>
        <taxon>Peptoniphilaceae</taxon>
        <taxon>Anaerococcus</taxon>
    </lineage>
</organism>
<keyword evidence="5" id="KW-0963">Cytoplasm</keyword>
<evidence type="ECO:0000256" key="14">
    <source>
        <dbReference type="ARBA" id="ARBA00032708"/>
    </source>
</evidence>
<keyword evidence="9" id="KW-0598">Phosphotransferase system</keyword>
<evidence type="ECO:0000256" key="17">
    <source>
        <dbReference type="PROSITE-ProRule" id="PRU00418"/>
    </source>
</evidence>
<reference evidence="18 19" key="1">
    <citation type="submission" date="2011-01" db="EMBL/GenBank/DDBJ databases">
        <authorList>
            <person name="Durkin A.S."/>
            <person name="Madupu R."/>
            <person name="Torralba M."/>
            <person name="Gillis M."/>
            <person name="Methe B."/>
            <person name="Sutton G."/>
            <person name="Nelson K.E."/>
        </authorList>
    </citation>
    <scope>NUCLEOTIDE SEQUENCE [LARGE SCALE GENOMIC DNA]</scope>
    <source>
        <strain evidence="18 19">ACS-065-V-Col13</strain>
    </source>
</reference>
<comment type="caution">
    <text evidence="18">The sequence shown here is derived from an EMBL/GenBank/DDBJ whole genome shotgun (WGS) entry which is preliminary data.</text>
</comment>
<evidence type="ECO:0000256" key="3">
    <source>
        <dbReference type="ARBA" id="ARBA00014322"/>
    </source>
</evidence>
<dbReference type="InterPro" id="IPR003188">
    <property type="entry name" value="PTS_IIA_lac/cel"/>
</dbReference>
<keyword evidence="11 16" id="KW-0460">Magnesium</keyword>
<keyword evidence="7" id="KW-0762">Sugar transport</keyword>
<comment type="cofactor">
    <cofactor evidence="16">
        <name>Mg(2+)</name>
        <dbReference type="ChEBI" id="CHEBI:18420"/>
    </cofactor>
    <text evidence="16">Binds 1 Mg(2+) ion per trimer.</text>
</comment>
<dbReference type="Pfam" id="PF02255">
    <property type="entry name" value="PTS_IIA"/>
    <property type="match status" value="1"/>
</dbReference>
<dbReference type="SUPFAM" id="SSF46973">
    <property type="entry name" value="Enzyme IIa from lactose specific PTS, IIa-lac"/>
    <property type="match status" value="1"/>
</dbReference>
<dbReference type="GO" id="GO:0046872">
    <property type="term" value="F:metal ion binding"/>
    <property type="evidence" value="ECO:0007669"/>
    <property type="project" value="UniProtKB-KW"/>
</dbReference>
<dbReference type="PROSITE" id="PS51095">
    <property type="entry name" value="PTS_EIIA_TYPE_3"/>
    <property type="match status" value="1"/>
</dbReference>
<comment type="subunit">
    <text evidence="2">Homotrimer.</text>
</comment>
<accession>F0GXD0</accession>
<evidence type="ECO:0000256" key="11">
    <source>
        <dbReference type="ARBA" id="ARBA00022842"/>
    </source>
</evidence>
<dbReference type="PATRIC" id="fig|879305.3.peg.1461"/>
<evidence type="ECO:0000256" key="7">
    <source>
        <dbReference type="ARBA" id="ARBA00022597"/>
    </source>
</evidence>
<dbReference type="AlphaFoldDB" id="F0GXD0"/>
<evidence type="ECO:0000256" key="15">
    <source>
        <dbReference type="PIRSR" id="PIRSR000699-1"/>
    </source>
</evidence>
<dbReference type="STRING" id="879305.HMPREF9290_0905"/>
<gene>
    <name evidence="18" type="primary">lacF</name>
    <name evidence="18" type="ORF">HMPREF9290_0905</name>
</gene>
<feature type="active site" description="Tele-phosphohistidine intermediate" evidence="15">
    <location>
        <position position="83"/>
    </location>
</feature>
<feature type="binding site" evidence="16">
    <location>
        <position position="86"/>
    </location>
    <ligand>
        <name>Mg(2+)</name>
        <dbReference type="ChEBI" id="CHEBI:18420"/>
        <note>ligand shared between all trimeric partners</note>
    </ligand>
</feature>
<dbReference type="CDD" id="cd00215">
    <property type="entry name" value="PTS_IIA_lac"/>
    <property type="match status" value="1"/>
</dbReference>
<dbReference type="PANTHER" id="PTHR34382:SF9">
    <property type="entry name" value="PHOSPHOTRANSFERASE SYSTEM SUGAR-SPECIFIC EII COMPONENT"/>
    <property type="match status" value="1"/>
</dbReference>
<evidence type="ECO:0000256" key="6">
    <source>
        <dbReference type="ARBA" id="ARBA00022553"/>
    </source>
</evidence>
<keyword evidence="8 18" id="KW-0808">Transferase</keyword>
<evidence type="ECO:0000256" key="1">
    <source>
        <dbReference type="ARBA" id="ARBA00004496"/>
    </source>
</evidence>
<evidence type="ECO:0000256" key="13">
    <source>
        <dbReference type="ARBA" id="ARBA00031467"/>
    </source>
</evidence>
<sequence length="107" mass="11979">MSEKEMSRKDIGMLGFEIVAYSGDARSSLLEALKDARNGKFDGLEEKIQAAQDNLNLAHAKQTEMLALDAQGKDLDIGIIMIHAQDHLMTTILLKDIIYDLINIYKK</sequence>
<keyword evidence="19" id="KW-1185">Reference proteome</keyword>
<feature type="modified residue" description="Phosphohistidine; by HPr" evidence="17">
    <location>
        <position position="83"/>
    </location>
</feature>
<keyword evidence="10 16" id="KW-0479">Metal-binding</keyword>
<evidence type="ECO:0000256" key="5">
    <source>
        <dbReference type="ARBA" id="ARBA00022490"/>
    </source>
</evidence>
<evidence type="ECO:0000256" key="8">
    <source>
        <dbReference type="ARBA" id="ARBA00022679"/>
    </source>
</evidence>
<dbReference type="PANTHER" id="PTHR34382">
    <property type="entry name" value="PTS SYSTEM N,N'-DIACETYLCHITOBIOSE-SPECIFIC EIIA COMPONENT"/>
    <property type="match status" value="1"/>
</dbReference>
<evidence type="ECO:0000256" key="10">
    <source>
        <dbReference type="ARBA" id="ARBA00022723"/>
    </source>
</evidence>
<dbReference type="GO" id="GO:0009401">
    <property type="term" value="P:phosphoenolpyruvate-dependent sugar phosphotransferase system"/>
    <property type="evidence" value="ECO:0007669"/>
    <property type="project" value="UniProtKB-KW"/>
</dbReference>
<dbReference type="eggNOG" id="COG1447">
    <property type="taxonomic scope" value="Bacteria"/>
</dbReference>
<dbReference type="RefSeq" id="WP_004835467.1">
    <property type="nucleotide sequence ID" value="NZ_AEXM01000030.1"/>
</dbReference>